<accession>A0A1B8P408</accession>
<dbReference type="Proteomes" id="UP000092504">
    <property type="component" value="Unassembled WGS sequence"/>
</dbReference>
<proteinExistence type="predicted"/>
<protein>
    <submittedName>
        <fullName evidence="1">Uncharacterized protein</fullName>
    </submittedName>
</protein>
<organism evidence="1 2">
    <name type="scientific">Halomonas elongata</name>
    <dbReference type="NCBI Taxonomy" id="2746"/>
    <lineage>
        <taxon>Bacteria</taxon>
        <taxon>Pseudomonadati</taxon>
        <taxon>Pseudomonadota</taxon>
        <taxon>Gammaproteobacteria</taxon>
        <taxon>Oceanospirillales</taxon>
        <taxon>Halomonadaceae</taxon>
        <taxon>Halomonas</taxon>
    </lineage>
</organism>
<reference evidence="1 2" key="1">
    <citation type="submission" date="2016-06" db="EMBL/GenBank/DDBJ databases">
        <title>Genome sequence of halotolerant plant growth promoting strain of Halomonas elongata HEK1 isolated from salterns of Rann of Kutch, Gujarat, India.</title>
        <authorList>
            <person name="Gaba S."/>
            <person name="Singh R.N."/>
            <person name="Abrol S."/>
            <person name="Kaushik R."/>
            <person name="Saxena A.K."/>
        </authorList>
    </citation>
    <scope>NUCLEOTIDE SEQUENCE [LARGE SCALE GENOMIC DNA]</scope>
    <source>
        <strain evidence="1 2">HEK1</strain>
    </source>
</reference>
<sequence length="68" mass="7705">MPYDVGDTLMIPKRHLFFLGDDIEVGQVFKATDLGDIEDNDGNAITFVSYHLVVDEVLEESCRCRVIE</sequence>
<comment type="caution">
    <text evidence="1">The sequence shown here is derived from an EMBL/GenBank/DDBJ whole genome shotgun (WGS) entry which is preliminary data.</text>
</comment>
<evidence type="ECO:0000313" key="1">
    <source>
        <dbReference type="EMBL" id="OBX37016.1"/>
    </source>
</evidence>
<dbReference type="AlphaFoldDB" id="A0A1B8P408"/>
<gene>
    <name evidence="1" type="ORF">A8U91_01364</name>
</gene>
<dbReference type="EMBL" id="MAJD01000001">
    <property type="protein sequence ID" value="OBX37016.1"/>
    <property type="molecule type" value="Genomic_DNA"/>
</dbReference>
<name>A0A1B8P408_HALEL</name>
<evidence type="ECO:0000313" key="2">
    <source>
        <dbReference type="Proteomes" id="UP000092504"/>
    </source>
</evidence>